<dbReference type="EMBL" id="BAAAPE010000002">
    <property type="protein sequence ID" value="GAA2065951.1"/>
    <property type="molecule type" value="Genomic_DNA"/>
</dbReference>
<comment type="similarity">
    <text evidence="2">Belongs to the ferredoxin--NADP reductase type 1 family.</text>
</comment>
<dbReference type="PRINTS" id="PR00368">
    <property type="entry name" value="FADPNR"/>
</dbReference>
<keyword evidence="11" id="KW-1185">Reference proteome</keyword>
<evidence type="ECO:0000259" key="9">
    <source>
        <dbReference type="Pfam" id="PF07992"/>
    </source>
</evidence>
<accession>A0ABP5H9E4</accession>
<keyword evidence="6" id="KW-0521">NADP</keyword>
<comment type="caution">
    <text evidence="10">The sequence shown here is derived from an EMBL/GenBank/DDBJ whole genome shotgun (WGS) entry which is preliminary data.</text>
</comment>
<sequence>MAVVGAGPSGVYAAQGLVRDGTGPAVDVDVLDRLPCPYGLVRYGVAPDHEKIKSLQNTLRSVLEHPRIRFLGNVEVGAGGVPPDALLRAYHAVVYCVGAATDRRLGIPGEDLRGSHSATDFVSWYSAHPDAAADGFTLGVRAAVVIGVGNVAVDVARVLARGAEELRPTDMPQPALESLARSTVTGVTMVGRRGPSQAKFTTKELRELGTLPDAETRVREDELSLDPGYRDPDGLPSAVRRNVTVLRGWAEAQAAAQAETQAAGGAGRAARTRALTLRFYLRPVEILDDGAGAVRGVRFERTAPDGEGGVTGTGTYEEIEAQLVLRSVGYHGVPLEGLPFDARSGTVPHTAGRVLRDGARSPGEYVAGWIKRGPTGVIGTNRPCAKETVGSLLEDADALLGARGPLADDPLDVLRAAGLRPVEWGGWLGIEAAEADLGRRLERPTVKIPDWDGLLTAADLPD</sequence>
<evidence type="ECO:0000256" key="1">
    <source>
        <dbReference type="ARBA" id="ARBA00001974"/>
    </source>
</evidence>
<dbReference type="InterPro" id="IPR055275">
    <property type="entry name" value="Ferredox_Rdtase"/>
</dbReference>
<dbReference type="Proteomes" id="UP001500016">
    <property type="component" value="Unassembled WGS sequence"/>
</dbReference>
<dbReference type="SUPFAM" id="SSF51971">
    <property type="entry name" value="Nucleotide-binding domain"/>
    <property type="match status" value="1"/>
</dbReference>
<keyword evidence="7" id="KW-0560">Oxidoreductase</keyword>
<name>A0ABP5H9E4_9ACTN</name>
<evidence type="ECO:0000256" key="6">
    <source>
        <dbReference type="ARBA" id="ARBA00022857"/>
    </source>
</evidence>
<dbReference type="EC" id="1.18.1.2" evidence="3"/>
<organism evidence="10 11">
    <name type="scientific">Streptomyces albiaxialis</name>
    <dbReference type="NCBI Taxonomy" id="329523"/>
    <lineage>
        <taxon>Bacteria</taxon>
        <taxon>Bacillati</taxon>
        <taxon>Actinomycetota</taxon>
        <taxon>Actinomycetes</taxon>
        <taxon>Kitasatosporales</taxon>
        <taxon>Streptomycetaceae</taxon>
        <taxon>Streptomyces</taxon>
    </lineage>
</organism>
<evidence type="ECO:0000313" key="11">
    <source>
        <dbReference type="Proteomes" id="UP001500016"/>
    </source>
</evidence>
<dbReference type="InterPro" id="IPR036188">
    <property type="entry name" value="FAD/NAD-bd_sf"/>
</dbReference>
<reference evidence="11" key="1">
    <citation type="journal article" date="2019" name="Int. J. Syst. Evol. Microbiol.">
        <title>The Global Catalogue of Microorganisms (GCM) 10K type strain sequencing project: providing services to taxonomists for standard genome sequencing and annotation.</title>
        <authorList>
            <consortium name="The Broad Institute Genomics Platform"/>
            <consortium name="The Broad Institute Genome Sequencing Center for Infectious Disease"/>
            <person name="Wu L."/>
            <person name="Ma J."/>
        </authorList>
    </citation>
    <scope>NUCLEOTIDE SEQUENCE [LARGE SCALE GENOMIC DNA]</scope>
    <source>
        <strain evidence="11">JCM 15478</strain>
    </source>
</reference>
<evidence type="ECO:0000256" key="3">
    <source>
        <dbReference type="ARBA" id="ARBA00013223"/>
    </source>
</evidence>
<evidence type="ECO:0000256" key="8">
    <source>
        <dbReference type="ARBA" id="ARBA00047776"/>
    </source>
</evidence>
<dbReference type="InterPro" id="IPR021163">
    <property type="entry name" value="Ferredox_Rdtase_adrenod"/>
</dbReference>
<dbReference type="Pfam" id="PF07992">
    <property type="entry name" value="Pyr_redox_2"/>
    <property type="match status" value="1"/>
</dbReference>
<evidence type="ECO:0000256" key="7">
    <source>
        <dbReference type="ARBA" id="ARBA00023002"/>
    </source>
</evidence>
<comment type="cofactor">
    <cofactor evidence="1">
        <name>FAD</name>
        <dbReference type="ChEBI" id="CHEBI:57692"/>
    </cofactor>
</comment>
<gene>
    <name evidence="10" type="ORF">GCM10009801_11800</name>
</gene>
<dbReference type="InterPro" id="IPR023753">
    <property type="entry name" value="FAD/NAD-binding_dom"/>
</dbReference>
<dbReference type="Gene3D" id="3.40.50.720">
    <property type="entry name" value="NAD(P)-binding Rossmann-like Domain"/>
    <property type="match status" value="1"/>
</dbReference>
<comment type="catalytic activity">
    <reaction evidence="8">
        <text>2 reduced [2Fe-2S]-[ferredoxin] + NADP(+) + H(+) = 2 oxidized [2Fe-2S]-[ferredoxin] + NADPH</text>
        <dbReference type="Rhea" id="RHEA:20125"/>
        <dbReference type="Rhea" id="RHEA-COMP:10000"/>
        <dbReference type="Rhea" id="RHEA-COMP:10001"/>
        <dbReference type="ChEBI" id="CHEBI:15378"/>
        <dbReference type="ChEBI" id="CHEBI:33737"/>
        <dbReference type="ChEBI" id="CHEBI:33738"/>
        <dbReference type="ChEBI" id="CHEBI:57783"/>
        <dbReference type="ChEBI" id="CHEBI:58349"/>
        <dbReference type="EC" id="1.18.1.2"/>
    </reaction>
</comment>
<keyword evidence="4" id="KW-0285">Flavoprotein</keyword>
<evidence type="ECO:0000313" key="10">
    <source>
        <dbReference type="EMBL" id="GAA2065951.1"/>
    </source>
</evidence>
<keyword evidence="5" id="KW-0274">FAD</keyword>
<evidence type="ECO:0000256" key="5">
    <source>
        <dbReference type="ARBA" id="ARBA00022827"/>
    </source>
</evidence>
<feature type="domain" description="FAD/NAD(P)-binding" evidence="9">
    <location>
        <begin position="2"/>
        <end position="163"/>
    </location>
</feature>
<proteinExistence type="inferred from homology"/>
<protein>
    <recommendedName>
        <fullName evidence="3">ferredoxin--NADP(+) reductase</fullName>
        <ecNumber evidence="3">1.18.1.2</ecNumber>
    </recommendedName>
</protein>
<dbReference type="PANTHER" id="PTHR48467:SF1">
    <property type="entry name" value="GLUTAMATE SYNTHASE 1 [NADH], CHLOROPLASTIC-LIKE"/>
    <property type="match status" value="1"/>
</dbReference>
<evidence type="ECO:0000256" key="2">
    <source>
        <dbReference type="ARBA" id="ARBA00008312"/>
    </source>
</evidence>
<evidence type="ECO:0000256" key="4">
    <source>
        <dbReference type="ARBA" id="ARBA00022630"/>
    </source>
</evidence>
<dbReference type="PIRSF" id="PIRSF000362">
    <property type="entry name" value="FNR"/>
    <property type="match status" value="1"/>
</dbReference>
<dbReference type="Gene3D" id="3.50.50.60">
    <property type="entry name" value="FAD/NAD(P)-binding domain"/>
    <property type="match status" value="1"/>
</dbReference>
<dbReference type="PANTHER" id="PTHR48467">
    <property type="entry name" value="GLUTAMATE SYNTHASE 1 [NADH], CHLOROPLASTIC-LIKE"/>
    <property type="match status" value="1"/>
</dbReference>